<evidence type="ECO:0000313" key="2">
    <source>
        <dbReference type="EMBL" id="SJZ50401.1"/>
    </source>
</evidence>
<evidence type="ECO:0000256" key="1">
    <source>
        <dbReference type="SAM" id="Phobius"/>
    </source>
</evidence>
<keyword evidence="3" id="KW-1185">Reference proteome</keyword>
<feature type="transmembrane region" description="Helical" evidence="1">
    <location>
        <begin position="308"/>
        <end position="328"/>
    </location>
</feature>
<sequence>MKMRAARLRNLFLLIAIFASIAALGSWQNAQNMRRVLTDGYRAVVQVTGAQYQRLSPIAIEGWRPRFVEQSLSVNLKWDGKDGKSHEYRNVPITEAFAGTIVSGNEVKLAILPAKVLDDELAVPVIEGDARARFSSLQDWLRGSIYVAFASWLAFGAMTVWLAQTRRTMAGGASAAGKTAEFPTRLVLPGLAALLVGAVLTIQAWAVVDEAGQTPEAGNEIVAEITNATTLSSGPGAGKHVVQLSWKDARGGVHHFGPVTVSDAFWNKITENGQLTTRQTRIRSEGEGIDARPIIVDDVQGPGWQGKVVLGIGLLLMAAGAVCLAWAVRIIRRAA</sequence>
<dbReference type="STRING" id="225324.SAMN02745126_01382"/>
<dbReference type="Proteomes" id="UP000190092">
    <property type="component" value="Unassembled WGS sequence"/>
</dbReference>
<protein>
    <submittedName>
        <fullName evidence="2">Uncharacterized protein</fullName>
    </submittedName>
</protein>
<reference evidence="3" key="1">
    <citation type="submission" date="2017-02" db="EMBL/GenBank/DDBJ databases">
        <authorList>
            <person name="Varghese N."/>
            <person name="Submissions S."/>
        </authorList>
    </citation>
    <scope>NUCLEOTIDE SEQUENCE [LARGE SCALE GENOMIC DNA]</scope>
    <source>
        <strain evidence="3">ATCC 27094</strain>
    </source>
</reference>
<dbReference type="RefSeq" id="WP_085933019.1">
    <property type="nucleotide sequence ID" value="NZ_FUWJ01000001.1"/>
</dbReference>
<keyword evidence="1" id="KW-1133">Transmembrane helix</keyword>
<evidence type="ECO:0000313" key="3">
    <source>
        <dbReference type="Proteomes" id="UP000190092"/>
    </source>
</evidence>
<dbReference type="AlphaFoldDB" id="A0A1T4L7A9"/>
<name>A0A1T4L7A9_9HYPH</name>
<feature type="transmembrane region" description="Helical" evidence="1">
    <location>
        <begin position="145"/>
        <end position="165"/>
    </location>
</feature>
<proteinExistence type="predicted"/>
<keyword evidence="1" id="KW-0472">Membrane</keyword>
<keyword evidence="1" id="KW-0812">Transmembrane</keyword>
<accession>A0A1T4L7A9</accession>
<gene>
    <name evidence="2" type="ORF">SAMN02745126_01382</name>
</gene>
<dbReference type="EMBL" id="FUWJ01000001">
    <property type="protein sequence ID" value="SJZ50401.1"/>
    <property type="molecule type" value="Genomic_DNA"/>
</dbReference>
<feature type="transmembrane region" description="Helical" evidence="1">
    <location>
        <begin position="186"/>
        <end position="206"/>
    </location>
</feature>
<dbReference type="OrthoDB" id="8196019at2"/>
<organism evidence="2 3">
    <name type="scientific">Enhydrobacter aerosaccus</name>
    <dbReference type="NCBI Taxonomy" id="225324"/>
    <lineage>
        <taxon>Bacteria</taxon>
        <taxon>Pseudomonadati</taxon>
        <taxon>Pseudomonadota</taxon>
        <taxon>Alphaproteobacteria</taxon>
        <taxon>Hyphomicrobiales</taxon>
        <taxon>Enhydrobacter</taxon>
    </lineage>
</organism>